<proteinExistence type="predicted"/>
<dbReference type="AlphaFoldDB" id="A0A9X2AMC9"/>
<gene>
    <name evidence="1" type="ORF">MMF98_05130</name>
</gene>
<keyword evidence="2" id="KW-1185">Reference proteome</keyword>
<dbReference type="EMBL" id="JALGBI010000001">
    <property type="protein sequence ID" value="MCJ0762590.1"/>
    <property type="molecule type" value="Genomic_DNA"/>
</dbReference>
<dbReference type="RefSeq" id="WP_243304983.1">
    <property type="nucleotide sequence ID" value="NZ_JALGBI010000001.1"/>
</dbReference>
<sequence length="100" mass="10805">MSYTLTLYAFEDATDEQRREAEQRFREALDAALGDASLVAPVYAAYLKIVAAHGEAPAPDALTAAERELLAHWQAAESAAVTAAFGPNRYMGEAQFEIGI</sequence>
<name>A0A9X2AMC9_9BURK</name>
<comment type="caution">
    <text evidence="1">The sequence shown here is derived from an EMBL/GenBank/DDBJ whole genome shotgun (WGS) entry which is preliminary data.</text>
</comment>
<protein>
    <submittedName>
        <fullName evidence="1">Uncharacterized protein</fullName>
    </submittedName>
</protein>
<evidence type="ECO:0000313" key="1">
    <source>
        <dbReference type="EMBL" id="MCJ0762590.1"/>
    </source>
</evidence>
<dbReference type="Proteomes" id="UP001139447">
    <property type="component" value="Unassembled WGS sequence"/>
</dbReference>
<reference evidence="1" key="1">
    <citation type="submission" date="2022-03" db="EMBL/GenBank/DDBJ databases">
        <authorList>
            <person name="Woo C.Y."/>
        </authorList>
    </citation>
    <scope>NUCLEOTIDE SEQUENCE</scope>
    <source>
        <strain evidence="1">CYS-02</strain>
    </source>
</reference>
<evidence type="ECO:0000313" key="2">
    <source>
        <dbReference type="Proteomes" id="UP001139447"/>
    </source>
</evidence>
<accession>A0A9X2AMC9</accession>
<organism evidence="1 2">
    <name type="scientific">Variovorax terrae</name>
    <dbReference type="NCBI Taxonomy" id="2923278"/>
    <lineage>
        <taxon>Bacteria</taxon>
        <taxon>Pseudomonadati</taxon>
        <taxon>Pseudomonadota</taxon>
        <taxon>Betaproteobacteria</taxon>
        <taxon>Burkholderiales</taxon>
        <taxon>Comamonadaceae</taxon>
        <taxon>Variovorax</taxon>
    </lineage>
</organism>